<organism evidence="2 3">
    <name type="scientific">Vigna unguiculata</name>
    <name type="common">Cowpea</name>
    <dbReference type="NCBI Taxonomy" id="3917"/>
    <lineage>
        <taxon>Eukaryota</taxon>
        <taxon>Viridiplantae</taxon>
        <taxon>Streptophyta</taxon>
        <taxon>Embryophyta</taxon>
        <taxon>Tracheophyta</taxon>
        <taxon>Spermatophyta</taxon>
        <taxon>Magnoliopsida</taxon>
        <taxon>eudicotyledons</taxon>
        <taxon>Gunneridae</taxon>
        <taxon>Pentapetalae</taxon>
        <taxon>rosids</taxon>
        <taxon>fabids</taxon>
        <taxon>Fabales</taxon>
        <taxon>Fabaceae</taxon>
        <taxon>Papilionoideae</taxon>
        <taxon>50 kb inversion clade</taxon>
        <taxon>NPAAA clade</taxon>
        <taxon>indigoferoid/millettioid clade</taxon>
        <taxon>Phaseoleae</taxon>
        <taxon>Vigna</taxon>
    </lineage>
</organism>
<evidence type="ECO:0000313" key="3">
    <source>
        <dbReference type="Proteomes" id="UP000501690"/>
    </source>
</evidence>
<feature type="compositionally biased region" description="Polar residues" evidence="1">
    <location>
        <begin position="51"/>
        <end position="60"/>
    </location>
</feature>
<evidence type="ECO:0000313" key="2">
    <source>
        <dbReference type="EMBL" id="QCD80556.1"/>
    </source>
</evidence>
<accession>A0A4D6KR82</accession>
<dbReference type="OrthoDB" id="8062037at2759"/>
<dbReference type="Gramene" id="Vigun03g365800.1.v1.2">
    <property type="protein sequence ID" value="Vigun03g365800.1.v1.2"/>
    <property type="gene ID" value="Vigun03g365800.v1.2"/>
</dbReference>
<gene>
    <name evidence="2" type="ORF">DEO72_LG2g878</name>
</gene>
<feature type="region of interest" description="Disordered" evidence="1">
    <location>
        <begin position="37"/>
        <end position="65"/>
    </location>
</feature>
<protein>
    <submittedName>
        <fullName evidence="2">Uncharacterized protein</fullName>
    </submittedName>
</protein>
<keyword evidence="3" id="KW-1185">Reference proteome</keyword>
<dbReference type="AlphaFoldDB" id="A0A4D6KR82"/>
<sequence length="109" mass="12201">MSGMLPGVECARRRRLHNNTSSRDFITRSSLCLYATRNLQSPPPSSSSSSLLERNTVNQTDPDENLGVAALEAKRRLDQRFAAYLTTENTPQSKSFFRCFASASQSKLR</sequence>
<name>A0A4D6KR82_VIGUN</name>
<proteinExistence type="predicted"/>
<dbReference type="Proteomes" id="UP000501690">
    <property type="component" value="Linkage Group LG2"/>
</dbReference>
<reference evidence="2 3" key="1">
    <citation type="submission" date="2019-04" db="EMBL/GenBank/DDBJ databases">
        <title>An improved genome assembly and genetic linkage map for asparagus bean, Vigna unguiculata ssp. sesquipedialis.</title>
        <authorList>
            <person name="Xia Q."/>
            <person name="Zhang R."/>
            <person name="Dong Y."/>
        </authorList>
    </citation>
    <scope>NUCLEOTIDE SEQUENCE [LARGE SCALE GENOMIC DNA]</scope>
    <source>
        <tissue evidence="2">Leaf</tissue>
    </source>
</reference>
<evidence type="ECO:0000256" key="1">
    <source>
        <dbReference type="SAM" id="MobiDB-lite"/>
    </source>
</evidence>
<dbReference type="EMBL" id="CP039346">
    <property type="protein sequence ID" value="QCD80556.1"/>
    <property type="molecule type" value="Genomic_DNA"/>
</dbReference>